<protein>
    <submittedName>
        <fullName evidence="1">Uncharacterized protein</fullName>
    </submittedName>
</protein>
<proteinExistence type="predicted"/>
<comment type="caution">
    <text evidence="1">The sequence shown here is derived from an EMBL/GenBank/DDBJ whole genome shotgun (WGS) entry which is preliminary data.</text>
</comment>
<sequence length="154" mass="16829">MSRITDLNMSIADVCVMLSDNNPGALTVVMGIVQQAKTIDPDSVMGYLGPLLDLDTLELYGPDIWILYKDVCGEDLVMILGVLRARQLGLITDASVKAAVAGTEVLDSSGLTGNDCQRRGRWDSIYMHCTVRKSTSPRRRRVRLPRLASTCAAE</sequence>
<name>A0A0F9KMC3_9ZZZZ</name>
<dbReference type="EMBL" id="LAZR01013143">
    <property type="protein sequence ID" value="KKM23343.1"/>
    <property type="molecule type" value="Genomic_DNA"/>
</dbReference>
<dbReference type="AlphaFoldDB" id="A0A0F9KMC3"/>
<gene>
    <name evidence="1" type="ORF">LCGC14_1616140</name>
</gene>
<organism evidence="1">
    <name type="scientific">marine sediment metagenome</name>
    <dbReference type="NCBI Taxonomy" id="412755"/>
    <lineage>
        <taxon>unclassified sequences</taxon>
        <taxon>metagenomes</taxon>
        <taxon>ecological metagenomes</taxon>
    </lineage>
</organism>
<accession>A0A0F9KMC3</accession>
<evidence type="ECO:0000313" key="1">
    <source>
        <dbReference type="EMBL" id="KKM23343.1"/>
    </source>
</evidence>
<reference evidence="1" key="1">
    <citation type="journal article" date="2015" name="Nature">
        <title>Complex archaea that bridge the gap between prokaryotes and eukaryotes.</title>
        <authorList>
            <person name="Spang A."/>
            <person name="Saw J.H."/>
            <person name="Jorgensen S.L."/>
            <person name="Zaremba-Niedzwiedzka K."/>
            <person name="Martijn J."/>
            <person name="Lind A.E."/>
            <person name="van Eijk R."/>
            <person name="Schleper C."/>
            <person name="Guy L."/>
            <person name="Ettema T.J."/>
        </authorList>
    </citation>
    <scope>NUCLEOTIDE SEQUENCE</scope>
</reference>